<name>A0ABR2GXT4_9EUKA</name>
<dbReference type="Proteomes" id="UP001470230">
    <property type="component" value="Unassembled WGS sequence"/>
</dbReference>
<dbReference type="Pfam" id="PF00928">
    <property type="entry name" value="Adap_comp_sub"/>
    <property type="match status" value="1"/>
</dbReference>
<dbReference type="EMBL" id="JAPFFF010000055">
    <property type="protein sequence ID" value="KAK8838377.1"/>
    <property type="molecule type" value="Genomic_DNA"/>
</dbReference>
<organism evidence="7 8">
    <name type="scientific">Tritrichomonas musculus</name>
    <dbReference type="NCBI Taxonomy" id="1915356"/>
    <lineage>
        <taxon>Eukaryota</taxon>
        <taxon>Metamonada</taxon>
        <taxon>Parabasalia</taxon>
        <taxon>Tritrichomonadida</taxon>
        <taxon>Tritrichomonadidae</taxon>
        <taxon>Tritrichomonas</taxon>
    </lineage>
</organism>
<dbReference type="InterPro" id="IPR018240">
    <property type="entry name" value="Clathrin_mu_CS"/>
</dbReference>
<dbReference type="PANTHER" id="PTHR10529">
    <property type="entry name" value="AP COMPLEX SUBUNIT MU"/>
    <property type="match status" value="1"/>
</dbReference>
<dbReference type="PRINTS" id="PR00314">
    <property type="entry name" value="CLATHRINADPT"/>
</dbReference>
<feature type="domain" description="MHD" evidence="6">
    <location>
        <begin position="169"/>
        <end position="431"/>
    </location>
</feature>
<dbReference type="InterPro" id="IPR001392">
    <property type="entry name" value="Clathrin_mu"/>
</dbReference>
<dbReference type="Gene3D" id="2.60.40.1170">
    <property type="entry name" value="Mu homology domain, subdomain B"/>
    <property type="match status" value="2"/>
</dbReference>
<keyword evidence="2 5" id="KW-0813">Transport</keyword>
<accession>A0ABR2GXT4</accession>
<dbReference type="SUPFAM" id="SSF64356">
    <property type="entry name" value="SNARE-like"/>
    <property type="match status" value="1"/>
</dbReference>
<proteinExistence type="inferred from homology"/>
<evidence type="ECO:0000256" key="5">
    <source>
        <dbReference type="PIRNR" id="PIRNR005992"/>
    </source>
</evidence>
<dbReference type="PIRSF" id="PIRSF005992">
    <property type="entry name" value="Clathrin_mu"/>
    <property type="match status" value="1"/>
</dbReference>
<dbReference type="InterPro" id="IPR022775">
    <property type="entry name" value="AP_mu_sigma_su"/>
</dbReference>
<comment type="caution">
    <text evidence="7">The sequence shown here is derived from an EMBL/GenBank/DDBJ whole genome shotgun (WGS) entry which is preliminary data.</text>
</comment>
<dbReference type="SUPFAM" id="SSF49447">
    <property type="entry name" value="Second domain of Mu2 adaptin subunit (ap50) of ap2 adaptor"/>
    <property type="match status" value="1"/>
</dbReference>
<sequence>MITAVCILNRTGDLLAIRRYLNDFDKNALEDYRISVIAANELKSPATLINHISFLHVYHNEVYYVAMTRKNANAALIFEFLERLPEIFQTILGLPEVNQNQIKLNAPEIIELLDEMVDAGYPQATDIEILRLLTHRKPPSVKSAINNQQVTIAATGAITWRPPNIRHKVNEVLVDVGEKVSTLISSTGKILDSVVDGSIILKVHLSGMPECKIGFNDKVSMDSEQKKQDVPFVGTTTAVDVDDMVFHQCVRLSNFAKDRAITFIPPDGEFELMRYRKTNNIKIPFSITPMVREVGVGQTEVKVVVKSEFNSNLMAHPFILAIPMPSNTSKVKIVAPTGDAKYVMSKNSVLWRVGHFPGAAQYEISCLVHCLASVKKDASTKLTEPISAEFSIVMFSATGLSLRYMTIVEKSNYHIDRYIRYRTRAGKFEVRMI</sequence>
<evidence type="ECO:0000313" key="7">
    <source>
        <dbReference type="EMBL" id="KAK8838377.1"/>
    </source>
</evidence>
<dbReference type="Gene3D" id="3.30.450.60">
    <property type="match status" value="1"/>
</dbReference>
<protein>
    <submittedName>
        <fullName evidence="7">AP-2 complex subunit mu</fullName>
    </submittedName>
</protein>
<evidence type="ECO:0000256" key="3">
    <source>
        <dbReference type="ARBA" id="ARBA00022927"/>
    </source>
</evidence>
<dbReference type="InterPro" id="IPR036168">
    <property type="entry name" value="AP2_Mu_C_sf"/>
</dbReference>
<keyword evidence="8" id="KW-1185">Reference proteome</keyword>
<evidence type="ECO:0000259" key="6">
    <source>
        <dbReference type="PROSITE" id="PS51072"/>
    </source>
</evidence>
<evidence type="ECO:0000256" key="1">
    <source>
        <dbReference type="ARBA" id="ARBA00004308"/>
    </source>
</evidence>
<dbReference type="PROSITE" id="PS51072">
    <property type="entry name" value="MHD"/>
    <property type="match status" value="1"/>
</dbReference>
<dbReference type="InterPro" id="IPR028565">
    <property type="entry name" value="MHD"/>
</dbReference>
<comment type="similarity">
    <text evidence="5">Belongs to the adaptor complexes medium subunit family.</text>
</comment>
<dbReference type="InterPro" id="IPR011012">
    <property type="entry name" value="Longin-like_dom_sf"/>
</dbReference>
<evidence type="ECO:0000256" key="4">
    <source>
        <dbReference type="ARBA" id="ARBA00023136"/>
    </source>
</evidence>
<dbReference type="PROSITE" id="PS00991">
    <property type="entry name" value="CLAT_ADAPTOR_M_2"/>
    <property type="match status" value="1"/>
</dbReference>
<comment type="subcellular location">
    <subcellularLocation>
        <location evidence="1">Endomembrane system</location>
    </subcellularLocation>
</comment>
<reference evidence="7 8" key="1">
    <citation type="submission" date="2024-04" db="EMBL/GenBank/DDBJ databases">
        <title>Tritrichomonas musculus Genome.</title>
        <authorList>
            <person name="Alves-Ferreira E."/>
            <person name="Grigg M."/>
            <person name="Lorenzi H."/>
            <person name="Galac M."/>
        </authorList>
    </citation>
    <scope>NUCLEOTIDE SEQUENCE [LARGE SCALE GENOMIC DNA]</scope>
    <source>
        <strain evidence="7 8">EAF2021</strain>
    </source>
</reference>
<keyword evidence="3 5" id="KW-0653">Protein transport</keyword>
<keyword evidence="4" id="KW-0472">Membrane</keyword>
<evidence type="ECO:0000313" key="8">
    <source>
        <dbReference type="Proteomes" id="UP001470230"/>
    </source>
</evidence>
<evidence type="ECO:0000256" key="2">
    <source>
        <dbReference type="ARBA" id="ARBA00022448"/>
    </source>
</evidence>
<dbReference type="Pfam" id="PF01217">
    <property type="entry name" value="Clat_adaptor_s"/>
    <property type="match status" value="1"/>
</dbReference>
<dbReference type="InterPro" id="IPR050431">
    <property type="entry name" value="Adaptor_comp_med_subunit"/>
</dbReference>
<gene>
    <name evidence="7" type="ORF">M9Y10_033002</name>
</gene>